<dbReference type="InterPro" id="IPR038717">
    <property type="entry name" value="Tc1-like_DDE_dom"/>
</dbReference>
<comment type="caution">
    <text evidence="2">The sequence shown here is derived from an EMBL/GenBank/DDBJ whole genome shotgun (WGS) entry which is preliminary data.</text>
</comment>
<reference evidence="2 3" key="1">
    <citation type="journal article" date="2015" name="Sci. Rep.">
        <title>Chromosome-level genome map provides insights into diverse defense mechanisms in the medicinal fungus Ganoderma sinense.</title>
        <authorList>
            <person name="Zhu Y."/>
            <person name="Xu J."/>
            <person name="Sun C."/>
            <person name="Zhou S."/>
            <person name="Xu H."/>
            <person name="Nelson D.R."/>
            <person name="Qian J."/>
            <person name="Song J."/>
            <person name="Luo H."/>
            <person name="Xiang L."/>
            <person name="Li Y."/>
            <person name="Xu Z."/>
            <person name="Ji A."/>
            <person name="Wang L."/>
            <person name="Lu S."/>
            <person name="Hayward A."/>
            <person name="Sun W."/>
            <person name="Li X."/>
            <person name="Schwartz D.C."/>
            <person name="Wang Y."/>
            <person name="Chen S."/>
        </authorList>
    </citation>
    <scope>NUCLEOTIDE SEQUENCE [LARGE SCALE GENOMIC DNA]</scope>
    <source>
        <strain evidence="2 3">ZZ0214-1</strain>
    </source>
</reference>
<organism evidence="2 3">
    <name type="scientific">Ganoderma sinense ZZ0214-1</name>
    <dbReference type="NCBI Taxonomy" id="1077348"/>
    <lineage>
        <taxon>Eukaryota</taxon>
        <taxon>Fungi</taxon>
        <taxon>Dikarya</taxon>
        <taxon>Basidiomycota</taxon>
        <taxon>Agaricomycotina</taxon>
        <taxon>Agaricomycetes</taxon>
        <taxon>Polyporales</taxon>
        <taxon>Polyporaceae</taxon>
        <taxon>Ganoderma</taxon>
    </lineage>
</organism>
<dbReference type="GO" id="GO:0003676">
    <property type="term" value="F:nucleic acid binding"/>
    <property type="evidence" value="ECO:0007669"/>
    <property type="project" value="InterPro"/>
</dbReference>
<dbReference type="PANTHER" id="PTHR46564:SF1">
    <property type="entry name" value="TRANSPOSASE"/>
    <property type="match status" value="1"/>
</dbReference>
<dbReference type="STRING" id="1077348.A0A2G8SGG9"/>
<evidence type="ECO:0000313" key="2">
    <source>
        <dbReference type="EMBL" id="PIL32853.1"/>
    </source>
</evidence>
<keyword evidence="3" id="KW-1185">Reference proteome</keyword>
<dbReference type="InterPro" id="IPR036388">
    <property type="entry name" value="WH-like_DNA-bd_sf"/>
</dbReference>
<proteinExistence type="predicted"/>
<dbReference type="InterPro" id="IPR036397">
    <property type="entry name" value="RNaseH_sf"/>
</dbReference>
<protein>
    <submittedName>
        <fullName evidence="2">Transcription factor</fullName>
    </submittedName>
</protein>
<dbReference type="InterPro" id="IPR009057">
    <property type="entry name" value="Homeodomain-like_sf"/>
</dbReference>
<gene>
    <name evidence="2" type="ORF">GSI_04970</name>
</gene>
<evidence type="ECO:0000313" key="3">
    <source>
        <dbReference type="Proteomes" id="UP000230002"/>
    </source>
</evidence>
<dbReference type="OrthoDB" id="2730708at2759"/>
<sequence>MPGATARNRDLAGSLYILAAMTPAISVDLKQRIVNLYNNDDWSMQEIADTLKVSKGLVSKVIGIYRDYGTVIDPTKQRTGRPPYFNHDDHAFLQQTLAANHTLYLDEIQDRLAKVRNLHVSIATISRALRNEGMSWKGVSKAALERDEELRMLWRLEMVDYDDPELFVFLDESAVDNHTVQRNHGWSHTGIPCVSRGAFLRGTCFSILPALTVDGIIALDIFEGSVNKEKFIEFLRNNVAPKLNPFPAKRSIVIIDNCAIHHDEDIRHLIEDECGAKLIYLPPYSPDFNPIEEAFSSIKAWLRRNEGMFTHSRELPWLIHQAAASVTAEKARMWFEDCGYIND</sequence>
<accession>A0A2G8SGG9</accession>
<dbReference type="PANTHER" id="PTHR46564">
    <property type="entry name" value="TRANSPOSASE"/>
    <property type="match status" value="1"/>
</dbReference>
<dbReference type="Gene3D" id="1.10.10.10">
    <property type="entry name" value="Winged helix-like DNA-binding domain superfamily/Winged helix DNA-binding domain"/>
    <property type="match status" value="1"/>
</dbReference>
<evidence type="ECO:0000259" key="1">
    <source>
        <dbReference type="Pfam" id="PF13358"/>
    </source>
</evidence>
<dbReference type="SUPFAM" id="SSF46689">
    <property type="entry name" value="Homeodomain-like"/>
    <property type="match status" value="1"/>
</dbReference>
<dbReference type="EMBL" id="AYKW01000009">
    <property type="protein sequence ID" value="PIL32853.1"/>
    <property type="molecule type" value="Genomic_DNA"/>
</dbReference>
<name>A0A2G8SGG9_9APHY</name>
<feature type="domain" description="Tc1-like transposase DDE" evidence="1">
    <location>
        <begin position="167"/>
        <end position="305"/>
    </location>
</feature>
<dbReference type="Pfam" id="PF13358">
    <property type="entry name" value="DDE_3"/>
    <property type="match status" value="1"/>
</dbReference>
<dbReference type="AlphaFoldDB" id="A0A2G8SGG9"/>
<dbReference type="InterPro" id="IPR047655">
    <property type="entry name" value="Transpos_IS630-like"/>
</dbReference>
<dbReference type="Gene3D" id="3.30.420.10">
    <property type="entry name" value="Ribonuclease H-like superfamily/Ribonuclease H"/>
    <property type="match status" value="1"/>
</dbReference>
<dbReference type="Proteomes" id="UP000230002">
    <property type="component" value="Unassembled WGS sequence"/>
</dbReference>
<dbReference type="NCBIfam" id="NF033545">
    <property type="entry name" value="transpos_IS630"/>
    <property type="match status" value="1"/>
</dbReference>